<comment type="caution">
    <text evidence="4">The sequence shown here is derived from an EMBL/GenBank/DDBJ whole genome shotgun (WGS) entry which is preliminary data.</text>
</comment>
<dbReference type="CDD" id="cd04486">
    <property type="entry name" value="YhcR_OBF_like"/>
    <property type="match status" value="1"/>
</dbReference>
<dbReference type="PANTHER" id="PTHR42834:SF1">
    <property type="entry name" value="ENDONUCLEASE_EXONUCLEASE_PHOSPHATASE FAMILY PROTEIN (AFU_ORTHOLOGUE AFUA_3G09210)"/>
    <property type="match status" value="1"/>
</dbReference>
<dbReference type="InterPro" id="IPR005135">
    <property type="entry name" value="Endo/exonuclease/phosphatase"/>
</dbReference>
<sequence>MPLRKIHAVGAAAAFALLAAALPTPASAAPSGGLVINEVFGGGGNSGATLTHDFIELANRSTAPIDLSGWSVQYHSRSGTGSWQLTQLTGTLAPGAYYLVQEAKGTGGTQPLPTPDATGTIPMSGTDGTVALVHGTTALTCTDATCGGEASIVDLLGYGTATIREGQPIPGASSTQSVQRTTAADSDDNSADFTAATPTPKASNGGDTPGPACPATPGALKIRDVQGNGWISPQNGKTVTDVPGIVTAVRGSGTRGFWIQDPAPDADPATSEAVLVFLGSQGDLSVKPGDAVMVSGKVSDYYPVPSGETFPNVSSLSTTEITNPTVKVCSSGNALPAAEVIAPTTLPGVYAPTSPTGNVESLVTVDPARSVLDFWESREGMLVEVDDARVIGAGNQYGEIYITAKPGEYATPRGGTVNLGYDKTPTGRIVVQPVSGSVPRVDVGSVLNGATSGPVDYSLFGGYGIAATTVGSAAPSNLVRESATPQAADQLAVATYNVENLSPKDPASKFTELAAGVVEHLASPDVVVLEEIQDNNGSTNDGVVDASQTLDKFVAAITAAGGPAYEWRQINPENGRDGGQPGGNIRVAFLFNPARVSFVDRAGGDSTTAVSVAADADGTAALSASPGRVDPANEAWQSSRKPLAGEFRFQGQKVIVVANHFNSKGGDQNADGRYQPPNRSSEIQRVKQATVLNAFLKDVLAVDARANIVVAGDINDYQYSPALATLTSNGEILTDLINTLPENERYSYVYNGLSQVLDHILISKPLSSFEYDVVHINAEFAFQTSDHDPQVVRLRPDKTPYCTQTLTGDHVGALKVTSGVLCIKGGRQIGALTIAPGAALIVDGGQLIGSVKSTGAAWFQVCGSKVTGSVSVSGSAGPVLLGGGNCAPNTITGSVSLSGNTGGVTVGGNAFTGALTCSGNNPPPTNGGAANRVTGVFAGQCSGL</sequence>
<keyword evidence="4" id="KW-0255">Endonuclease</keyword>
<dbReference type="SUPFAM" id="SSF74853">
    <property type="entry name" value="Lamin A/C globular tail domain"/>
    <property type="match status" value="1"/>
</dbReference>
<reference evidence="4" key="1">
    <citation type="submission" date="2023-03" db="EMBL/GenBank/DDBJ databases">
        <title>Actinorhabdospora filicis NBRC 111898.</title>
        <authorList>
            <person name="Ichikawa N."/>
            <person name="Sato H."/>
            <person name="Tonouchi N."/>
        </authorList>
    </citation>
    <scope>NUCLEOTIDE SEQUENCE</scope>
    <source>
        <strain evidence="4">NBRC 111898</strain>
    </source>
</reference>
<organism evidence="4 5">
    <name type="scientific">Actinorhabdospora filicis</name>
    <dbReference type="NCBI Taxonomy" id="1785913"/>
    <lineage>
        <taxon>Bacteria</taxon>
        <taxon>Bacillati</taxon>
        <taxon>Actinomycetota</taxon>
        <taxon>Actinomycetes</taxon>
        <taxon>Micromonosporales</taxon>
        <taxon>Micromonosporaceae</taxon>
        <taxon>Actinorhabdospora</taxon>
    </lineage>
</organism>
<feature type="compositionally biased region" description="Low complexity" evidence="1">
    <location>
        <begin position="205"/>
        <end position="216"/>
    </location>
</feature>
<dbReference type="RefSeq" id="WP_285665882.1">
    <property type="nucleotide sequence ID" value="NZ_BSTX01000004.1"/>
</dbReference>
<dbReference type="GO" id="GO:0004519">
    <property type="term" value="F:endonuclease activity"/>
    <property type="evidence" value="ECO:0007669"/>
    <property type="project" value="UniProtKB-KW"/>
</dbReference>
<proteinExistence type="predicted"/>
<evidence type="ECO:0000313" key="5">
    <source>
        <dbReference type="Proteomes" id="UP001165079"/>
    </source>
</evidence>
<keyword evidence="2" id="KW-0732">Signal</keyword>
<gene>
    <name evidence="4" type="ORF">Afil01_54490</name>
</gene>
<dbReference type="EMBL" id="BSTX01000004">
    <property type="protein sequence ID" value="GLZ80642.1"/>
    <property type="molecule type" value="Genomic_DNA"/>
</dbReference>
<dbReference type="PROSITE" id="PS51841">
    <property type="entry name" value="LTD"/>
    <property type="match status" value="1"/>
</dbReference>
<protein>
    <submittedName>
        <fullName evidence="4">Endonuclease</fullName>
    </submittedName>
</protein>
<dbReference type="Pfam" id="PF00932">
    <property type="entry name" value="LTD"/>
    <property type="match status" value="1"/>
</dbReference>
<keyword evidence="5" id="KW-1185">Reference proteome</keyword>
<feature type="region of interest" description="Disordered" evidence="1">
    <location>
        <begin position="165"/>
        <end position="216"/>
    </location>
</feature>
<dbReference type="Pfam" id="PF03372">
    <property type="entry name" value="Exo_endo_phos"/>
    <property type="match status" value="1"/>
</dbReference>
<feature type="domain" description="LTD" evidence="3">
    <location>
        <begin position="22"/>
        <end position="160"/>
    </location>
</feature>
<keyword evidence="4" id="KW-0378">Hydrolase</keyword>
<evidence type="ECO:0000259" key="3">
    <source>
        <dbReference type="PROSITE" id="PS51841"/>
    </source>
</evidence>
<dbReference type="Proteomes" id="UP001165079">
    <property type="component" value="Unassembled WGS sequence"/>
</dbReference>
<evidence type="ECO:0000256" key="2">
    <source>
        <dbReference type="SAM" id="SignalP"/>
    </source>
</evidence>
<dbReference type="PANTHER" id="PTHR42834">
    <property type="entry name" value="ENDONUCLEASE/EXONUCLEASE/PHOSPHATASE FAMILY PROTEIN (AFU_ORTHOLOGUE AFUA_3G09210)"/>
    <property type="match status" value="1"/>
</dbReference>
<feature type="signal peptide" evidence="2">
    <location>
        <begin position="1"/>
        <end position="28"/>
    </location>
</feature>
<accession>A0A9W6SRR7</accession>
<evidence type="ECO:0000313" key="4">
    <source>
        <dbReference type="EMBL" id="GLZ80642.1"/>
    </source>
</evidence>
<dbReference type="AlphaFoldDB" id="A0A9W6SRR7"/>
<evidence type="ECO:0000256" key="1">
    <source>
        <dbReference type="SAM" id="MobiDB-lite"/>
    </source>
</evidence>
<feature type="chain" id="PRO_5040853989" evidence="2">
    <location>
        <begin position="29"/>
        <end position="944"/>
    </location>
</feature>
<name>A0A9W6SRR7_9ACTN</name>
<dbReference type="SUPFAM" id="SSF56219">
    <property type="entry name" value="DNase I-like"/>
    <property type="match status" value="1"/>
</dbReference>
<dbReference type="CDD" id="cd10283">
    <property type="entry name" value="MnuA_DNase1-like"/>
    <property type="match status" value="1"/>
</dbReference>
<dbReference type="Gene3D" id="3.60.10.10">
    <property type="entry name" value="Endonuclease/exonuclease/phosphatase"/>
    <property type="match status" value="1"/>
</dbReference>
<keyword evidence="4" id="KW-0540">Nuclease</keyword>
<dbReference type="InterPro" id="IPR036691">
    <property type="entry name" value="Endo/exonu/phosph_ase_sf"/>
</dbReference>
<dbReference type="InterPro" id="IPR036415">
    <property type="entry name" value="Lamin_tail_dom_sf"/>
</dbReference>
<dbReference type="InterPro" id="IPR001322">
    <property type="entry name" value="Lamin_tail_dom"/>
</dbReference>